<feature type="region of interest" description="Disordered" evidence="1">
    <location>
        <begin position="114"/>
        <end position="158"/>
    </location>
</feature>
<organism evidence="2 3">
    <name type="scientific">Glomerella acutata</name>
    <name type="common">Colletotrichum acutatum</name>
    <dbReference type="NCBI Taxonomy" id="27357"/>
    <lineage>
        <taxon>Eukaryota</taxon>
        <taxon>Fungi</taxon>
        <taxon>Dikarya</taxon>
        <taxon>Ascomycota</taxon>
        <taxon>Pezizomycotina</taxon>
        <taxon>Sordariomycetes</taxon>
        <taxon>Hypocreomycetidae</taxon>
        <taxon>Glomerellales</taxon>
        <taxon>Glomerellaceae</taxon>
        <taxon>Colletotrichum</taxon>
        <taxon>Colletotrichum acutatum species complex</taxon>
    </lineage>
</organism>
<accession>A0AAD8UCL0</accession>
<keyword evidence="3" id="KW-1185">Reference proteome</keyword>
<feature type="compositionally biased region" description="Polar residues" evidence="1">
    <location>
        <begin position="177"/>
        <end position="192"/>
    </location>
</feature>
<evidence type="ECO:0000256" key="1">
    <source>
        <dbReference type="SAM" id="MobiDB-lite"/>
    </source>
</evidence>
<reference evidence="2" key="1">
    <citation type="submission" date="2021-12" db="EMBL/GenBank/DDBJ databases">
        <title>Comparative genomics, transcriptomics and evolutionary studies reveal genomic signatures of adaptation to plant cell wall in hemibiotrophic fungi.</title>
        <authorList>
            <consortium name="DOE Joint Genome Institute"/>
            <person name="Baroncelli R."/>
            <person name="Diaz J.F."/>
            <person name="Benocci T."/>
            <person name="Peng M."/>
            <person name="Battaglia E."/>
            <person name="Haridas S."/>
            <person name="Andreopoulos W."/>
            <person name="Labutti K."/>
            <person name="Pangilinan J."/>
            <person name="Floch G.L."/>
            <person name="Makela M.R."/>
            <person name="Henrissat B."/>
            <person name="Grigoriev I.V."/>
            <person name="Crouch J.A."/>
            <person name="De Vries R.P."/>
            <person name="Sukno S.A."/>
            <person name="Thon M.R."/>
        </authorList>
    </citation>
    <scope>NUCLEOTIDE SEQUENCE</scope>
    <source>
        <strain evidence="2">CBS 112980</strain>
    </source>
</reference>
<dbReference type="AlphaFoldDB" id="A0AAD8UCL0"/>
<sequence length="192" mass="20542">MSLVLMEWSQRVSCVVARPPACKSVTSSYAGHQGPEHAPTCPVSPDDRVQHQATTREADAAVQQSSFSYLCGASPVRPQYVQIRPPLSADVPGASTVRPNLSTVVRGRPRRVPGASLVRPNSSTVVRGRPRRVPGASPVRPQYVQTRPPLSVDVPGASPKSQEITLTLCPLFGSKLQDPTSTNTGNEWNAGQ</sequence>
<protein>
    <submittedName>
        <fullName evidence="2">Uncharacterized protein</fullName>
    </submittedName>
</protein>
<feature type="region of interest" description="Disordered" evidence="1">
    <location>
        <begin position="28"/>
        <end position="47"/>
    </location>
</feature>
<gene>
    <name evidence="2" type="ORF">BDZ83DRAFT_656603</name>
</gene>
<feature type="region of interest" description="Disordered" evidence="1">
    <location>
        <begin position="173"/>
        <end position="192"/>
    </location>
</feature>
<comment type="caution">
    <text evidence="2">The sequence shown here is derived from an EMBL/GenBank/DDBJ whole genome shotgun (WGS) entry which is preliminary data.</text>
</comment>
<name>A0AAD8UCL0_GLOAC</name>
<dbReference type="GeneID" id="85394785"/>
<dbReference type="EMBL" id="JAHMHS010000150">
    <property type="protein sequence ID" value="KAK1712222.1"/>
    <property type="molecule type" value="Genomic_DNA"/>
</dbReference>
<evidence type="ECO:0000313" key="3">
    <source>
        <dbReference type="Proteomes" id="UP001244207"/>
    </source>
</evidence>
<evidence type="ECO:0000313" key="2">
    <source>
        <dbReference type="EMBL" id="KAK1712222.1"/>
    </source>
</evidence>
<dbReference type="RefSeq" id="XP_060359340.1">
    <property type="nucleotide sequence ID" value="XM_060510886.1"/>
</dbReference>
<proteinExistence type="predicted"/>
<dbReference type="Proteomes" id="UP001244207">
    <property type="component" value="Unassembled WGS sequence"/>
</dbReference>